<feature type="transmembrane region" description="Helical" evidence="1">
    <location>
        <begin position="20"/>
        <end position="42"/>
    </location>
</feature>
<protein>
    <submittedName>
        <fullName evidence="2">Uncharacterized protein</fullName>
    </submittedName>
</protein>
<dbReference type="Proteomes" id="UP000310168">
    <property type="component" value="Unassembled WGS sequence"/>
</dbReference>
<gene>
    <name evidence="2" type="ORF">EZH24_11710</name>
</gene>
<evidence type="ECO:0000313" key="3">
    <source>
        <dbReference type="Proteomes" id="UP000310168"/>
    </source>
</evidence>
<name>A0ABY2TMR2_9SPIR</name>
<sequence>MEIITKQIKDEDENVKNKNLFLKIYIPFIIITIIALIILYLLGNLNHKGILQDFELIMESPAGYVYKANVVSKGFFSPNFIYKYSNKPLKLDKPDYIKNYGYGLELNRAPDWYNKDSGGSTWNNEDGSFAVSNLNIWSAYSNSIILSIGEKYKTTLYAYNTIHNTYEDYTIRFSLDRFSEFFDLTPVNIQKDFTIYEAN</sequence>
<reference evidence="2 3" key="1">
    <citation type="journal article" date="2019" name="Anaerobe">
        <title>Brachyspira catarrhinii sp. nov., an anaerobic intestinal spirochaete isolated from vervet monkeys may have been misidentified as Brachyspira aalborgi in previous studies.</title>
        <authorList>
            <person name="Phillips N.D."/>
            <person name="La T."/>
            <person name="Hampson D.J."/>
        </authorList>
    </citation>
    <scope>NUCLEOTIDE SEQUENCE [LARGE SCALE GENOMIC DNA]</scope>
    <source>
        <strain evidence="2 3">Z12</strain>
    </source>
</reference>
<keyword evidence="1" id="KW-0472">Membrane</keyword>
<feature type="non-terminal residue" evidence="2">
    <location>
        <position position="199"/>
    </location>
</feature>
<keyword evidence="1" id="KW-0812">Transmembrane</keyword>
<keyword evidence="1" id="KW-1133">Transmembrane helix</keyword>
<keyword evidence="3" id="KW-1185">Reference proteome</keyword>
<comment type="caution">
    <text evidence="2">The sequence shown here is derived from an EMBL/GenBank/DDBJ whole genome shotgun (WGS) entry which is preliminary data.</text>
</comment>
<evidence type="ECO:0000256" key="1">
    <source>
        <dbReference type="SAM" id="Phobius"/>
    </source>
</evidence>
<evidence type="ECO:0000313" key="2">
    <source>
        <dbReference type="EMBL" id="TKZ28415.1"/>
    </source>
</evidence>
<accession>A0ABY2TMR2</accession>
<organism evidence="2 3">
    <name type="scientific">Brachyspira catarrhinii</name>
    <dbReference type="NCBI Taxonomy" id="2528966"/>
    <lineage>
        <taxon>Bacteria</taxon>
        <taxon>Pseudomonadati</taxon>
        <taxon>Spirochaetota</taxon>
        <taxon>Spirochaetia</taxon>
        <taxon>Brachyspirales</taxon>
        <taxon>Brachyspiraceae</taxon>
        <taxon>Brachyspira</taxon>
    </lineage>
</organism>
<dbReference type="EMBL" id="SJDU01000488">
    <property type="protein sequence ID" value="TKZ28415.1"/>
    <property type="molecule type" value="Genomic_DNA"/>
</dbReference>
<proteinExistence type="predicted"/>